<name>A0A8S5RI24_9VIRU</name>
<reference evidence="1" key="1">
    <citation type="journal article" date="2021" name="Proc. Natl. Acad. Sci. U.S.A.">
        <title>A Catalog of Tens of Thousands of Viruses from Human Metagenomes Reveals Hidden Associations with Chronic Diseases.</title>
        <authorList>
            <person name="Tisza M.J."/>
            <person name="Buck C.B."/>
        </authorList>
    </citation>
    <scope>NUCLEOTIDE SEQUENCE</scope>
    <source>
        <strain evidence="1">CtML55</strain>
    </source>
</reference>
<protein>
    <submittedName>
        <fullName evidence="1">Uncharacterized protein</fullName>
    </submittedName>
</protein>
<sequence length="311" mass="34410">MNGKGTDNTYLFKSGKTNIDGEEVDALKIKRDFVFVKGCVKAIRKRAGYEAVPCKATIDFGDTTLLAALKAGGAKTYCRLDIYLGVEGAEPYIYSTPWVQKGMPFWIEFTVKEADEAATIAKNVADMLKKNHVFLCDKDLINVSVTGSKLVLEGATEYQRFRKIEISTFDAYDDYAEKVAELDPTKTSATDIKLDERGKNSFGTYSQIIKDLRLPTAANYQWTHIRQVETPIVGAIYNQYIVEYEAPATNDGLHAVGQRMTSFTTHVFWVKNDSTLIAAWEAALATIGTVVDVDAESVSSVSEDEEDELGA</sequence>
<evidence type="ECO:0000313" key="1">
    <source>
        <dbReference type="EMBL" id="DAE30770.1"/>
    </source>
</evidence>
<organism evidence="1">
    <name type="scientific">virus sp. ctML55</name>
    <dbReference type="NCBI Taxonomy" id="2827627"/>
    <lineage>
        <taxon>Viruses</taxon>
    </lineage>
</organism>
<proteinExistence type="predicted"/>
<dbReference type="EMBL" id="BK059105">
    <property type="protein sequence ID" value="DAE30770.1"/>
    <property type="molecule type" value="Genomic_DNA"/>
</dbReference>
<accession>A0A8S5RI24</accession>